<dbReference type="Pfam" id="PF00149">
    <property type="entry name" value="Metallophos"/>
    <property type="match status" value="1"/>
</dbReference>
<keyword evidence="4" id="KW-0255">Endonuclease</keyword>
<dbReference type="PANTHER" id="PTHR30337:SF0">
    <property type="entry name" value="NUCLEASE SBCCD SUBUNIT D"/>
    <property type="match status" value="1"/>
</dbReference>
<dbReference type="InterPro" id="IPR050535">
    <property type="entry name" value="DNA_Repair-Maintenance_Comp"/>
</dbReference>
<evidence type="ECO:0000313" key="7">
    <source>
        <dbReference type="Proteomes" id="UP001403385"/>
    </source>
</evidence>
<evidence type="ECO:0000256" key="1">
    <source>
        <dbReference type="ARBA" id="ARBA00022722"/>
    </source>
</evidence>
<evidence type="ECO:0000259" key="5">
    <source>
        <dbReference type="Pfam" id="PF00149"/>
    </source>
</evidence>
<dbReference type="InterPro" id="IPR004593">
    <property type="entry name" value="SbcD"/>
</dbReference>
<name>A0AAW9SCE2_9BACT</name>
<gene>
    <name evidence="4 6" type="primary">sbcD</name>
    <name evidence="6" type="ORF">AAG747_11610</name>
</gene>
<dbReference type="CDD" id="cd00840">
    <property type="entry name" value="MPP_Mre11_N"/>
    <property type="match status" value="1"/>
</dbReference>
<dbReference type="GO" id="GO:0004519">
    <property type="term" value="F:endonuclease activity"/>
    <property type="evidence" value="ECO:0007669"/>
    <property type="project" value="UniProtKB-KW"/>
</dbReference>
<reference evidence="6 7" key="1">
    <citation type="submission" date="2024-04" db="EMBL/GenBank/DDBJ databases">
        <title>Novel genus in family Flammeovirgaceae.</title>
        <authorList>
            <person name="Nguyen T.H."/>
            <person name="Vuong T.Q."/>
            <person name="Le H."/>
            <person name="Kim S.-G."/>
        </authorList>
    </citation>
    <scope>NUCLEOTIDE SEQUENCE [LARGE SCALE GENOMIC DNA]</scope>
    <source>
        <strain evidence="6 7">JCM 23209</strain>
    </source>
</reference>
<dbReference type="PANTHER" id="PTHR30337">
    <property type="entry name" value="COMPONENT OF ATP-DEPENDENT DSDNA EXONUCLEASE"/>
    <property type="match status" value="1"/>
</dbReference>
<dbReference type="AlphaFoldDB" id="A0AAW9SCE2"/>
<evidence type="ECO:0000256" key="2">
    <source>
        <dbReference type="ARBA" id="ARBA00022801"/>
    </source>
</evidence>
<comment type="similarity">
    <text evidence="4">Belongs to the SbcD family.</text>
</comment>
<dbReference type="GO" id="GO:0008408">
    <property type="term" value="F:3'-5' exonuclease activity"/>
    <property type="evidence" value="ECO:0007669"/>
    <property type="project" value="InterPro"/>
</dbReference>
<evidence type="ECO:0000256" key="3">
    <source>
        <dbReference type="ARBA" id="ARBA00022839"/>
    </source>
</evidence>
<dbReference type="SUPFAM" id="SSF56300">
    <property type="entry name" value="Metallo-dependent phosphatases"/>
    <property type="match status" value="1"/>
</dbReference>
<dbReference type="GO" id="GO:0006310">
    <property type="term" value="P:DNA recombination"/>
    <property type="evidence" value="ECO:0007669"/>
    <property type="project" value="UniProtKB-KW"/>
</dbReference>
<sequence>MKILHTADWHLGKKLNEFSRLDEQKEVLHEICNLADQHQVDVVLIAGDLFDTFNPPADAVELFYQTLHRLSNRGQRAVVAIAGNHDSADRIEAPDPLARACGIVFSGYPATEVPAFSLESGLKSVHSAPGFIELSLPQYEYPLRLLLTPYANEARLRQFLGVNDPEAAFRQVLEESWQSTAQKYCDEQGVNILLSHLFMVNGTEEQPVEEPEDEKHILHVGGAQAVYTENIPSQIQYTALGHLHRFHFANKKNASPVVYSGSLLEYSFSEAHQQKFVMLLDAVPGEEVQVTPLKITSGKKLYRKRFESPGEALEWLEQNQDCFVELTLVSDDYLSAQLKKELFNVHSGIVTLIPEVKRDRLEREGVEHIDPSRDVELLFKQYFQHKKGQEVNEELLELFRQVTHRES</sequence>
<keyword evidence="2 4" id="KW-0378">Hydrolase</keyword>
<proteinExistence type="inferred from homology"/>
<dbReference type="NCBIfam" id="TIGR00619">
    <property type="entry name" value="sbcd"/>
    <property type="match status" value="1"/>
</dbReference>
<evidence type="ECO:0000256" key="4">
    <source>
        <dbReference type="RuleBase" id="RU363069"/>
    </source>
</evidence>
<keyword evidence="7" id="KW-1185">Reference proteome</keyword>
<keyword evidence="4" id="KW-0235">DNA replication</keyword>
<keyword evidence="1 4" id="KW-0540">Nuclease</keyword>
<dbReference type="Gene3D" id="3.60.21.10">
    <property type="match status" value="1"/>
</dbReference>
<evidence type="ECO:0000313" key="6">
    <source>
        <dbReference type="EMBL" id="MEN7548561.1"/>
    </source>
</evidence>
<comment type="caution">
    <text evidence="6">The sequence shown here is derived from an EMBL/GenBank/DDBJ whole genome shotgun (WGS) entry which is preliminary data.</text>
</comment>
<accession>A0AAW9SCE2</accession>
<dbReference type="GO" id="GO:0006260">
    <property type="term" value="P:DNA replication"/>
    <property type="evidence" value="ECO:0007669"/>
    <property type="project" value="UniProtKB-KW"/>
</dbReference>
<keyword evidence="3 4" id="KW-0269">Exonuclease</keyword>
<dbReference type="Proteomes" id="UP001403385">
    <property type="component" value="Unassembled WGS sequence"/>
</dbReference>
<dbReference type="InterPro" id="IPR041796">
    <property type="entry name" value="Mre11_N"/>
</dbReference>
<comment type="subunit">
    <text evidence="4">Heterodimer of SbcC and SbcD.</text>
</comment>
<dbReference type="InterPro" id="IPR029052">
    <property type="entry name" value="Metallo-depent_PP-like"/>
</dbReference>
<organism evidence="6 7">
    <name type="scientific">Rapidithrix thailandica</name>
    <dbReference type="NCBI Taxonomy" id="413964"/>
    <lineage>
        <taxon>Bacteria</taxon>
        <taxon>Pseudomonadati</taxon>
        <taxon>Bacteroidota</taxon>
        <taxon>Cytophagia</taxon>
        <taxon>Cytophagales</taxon>
        <taxon>Flammeovirgaceae</taxon>
        <taxon>Rapidithrix</taxon>
    </lineage>
</organism>
<comment type="function">
    <text evidence="4">SbcCD cleaves DNA hairpin structures. These structures can inhibit DNA replication and are intermediates in certain DNA recombination reactions. The complex acts as a 3'-&gt;5' double strand exonuclease that can open hairpins. It also has a 5' single-strand endonuclease activity.</text>
</comment>
<dbReference type="EMBL" id="JBDKWZ010000006">
    <property type="protein sequence ID" value="MEN7548561.1"/>
    <property type="molecule type" value="Genomic_DNA"/>
</dbReference>
<dbReference type="RefSeq" id="WP_346821340.1">
    <property type="nucleotide sequence ID" value="NZ_JBDKWZ010000006.1"/>
</dbReference>
<keyword evidence="4" id="KW-0233">DNA recombination</keyword>
<dbReference type="InterPro" id="IPR004843">
    <property type="entry name" value="Calcineurin-like_PHP"/>
</dbReference>
<feature type="domain" description="Calcineurin-like phosphoesterase" evidence="5">
    <location>
        <begin position="1"/>
        <end position="112"/>
    </location>
</feature>
<protein>
    <recommendedName>
        <fullName evidence="4">Nuclease SbcCD subunit D</fullName>
    </recommendedName>
</protein>